<proteinExistence type="predicted"/>
<dbReference type="GeneID" id="92074138"/>
<comment type="caution">
    <text evidence="1">The sequence shown here is derived from an EMBL/GenBank/DDBJ whole genome shotgun (WGS) entry which is preliminary data.</text>
</comment>
<reference evidence="1 2" key="1">
    <citation type="submission" date="2023-01" db="EMBL/GenBank/DDBJ databases">
        <title>Analysis of 21 Apiospora genomes using comparative genomics revels a genus with tremendous synthesis potential of carbohydrate active enzymes and secondary metabolites.</title>
        <authorList>
            <person name="Sorensen T."/>
        </authorList>
    </citation>
    <scope>NUCLEOTIDE SEQUENCE [LARGE SCALE GENOMIC DNA]</scope>
    <source>
        <strain evidence="1 2">CBS 24483</strain>
    </source>
</reference>
<accession>A0ABR1QGS4</accession>
<protein>
    <submittedName>
        <fullName evidence="1">Uncharacterized protein</fullName>
    </submittedName>
</protein>
<evidence type="ECO:0000313" key="1">
    <source>
        <dbReference type="EMBL" id="KAK7955632.1"/>
    </source>
</evidence>
<organism evidence="1 2">
    <name type="scientific">Apiospora aurea</name>
    <dbReference type="NCBI Taxonomy" id="335848"/>
    <lineage>
        <taxon>Eukaryota</taxon>
        <taxon>Fungi</taxon>
        <taxon>Dikarya</taxon>
        <taxon>Ascomycota</taxon>
        <taxon>Pezizomycotina</taxon>
        <taxon>Sordariomycetes</taxon>
        <taxon>Xylariomycetidae</taxon>
        <taxon>Amphisphaeriales</taxon>
        <taxon>Apiosporaceae</taxon>
        <taxon>Apiospora</taxon>
    </lineage>
</organism>
<dbReference type="Proteomes" id="UP001391051">
    <property type="component" value="Unassembled WGS sequence"/>
</dbReference>
<gene>
    <name evidence="1" type="ORF">PG986_004854</name>
</gene>
<keyword evidence="2" id="KW-1185">Reference proteome</keyword>
<sequence>MALQTLVDFVHAGWHSDMYKRTKHPACVPDIAGVDKDKVFNPAEPYLEIPGVKVDTLLSWKYHVEHIYAKASKTLRKLKCISGWTWGGESETDAYTLLYIVYIRSIISYASPAWFFLRDYKMHYPSWLLAPYLCHKKLSITKALAKELDKLEYKSLRELSSSFKGTCADGRPIDQSLAFTCKQVAREMTGLGFRCKTLNFTTLYSDALCVTAHVGKIPGTAEKSLLGRPLEQTAVNSKTNKIL</sequence>
<dbReference type="EMBL" id="JAQQWE010000004">
    <property type="protein sequence ID" value="KAK7955632.1"/>
    <property type="molecule type" value="Genomic_DNA"/>
</dbReference>
<dbReference type="RefSeq" id="XP_066700938.1">
    <property type="nucleotide sequence ID" value="XM_066841076.1"/>
</dbReference>
<name>A0ABR1QGS4_9PEZI</name>
<evidence type="ECO:0000313" key="2">
    <source>
        <dbReference type="Proteomes" id="UP001391051"/>
    </source>
</evidence>